<gene>
    <name evidence="3" type="ORF">JIN78_15700</name>
</gene>
<protein>
    <submittedName>
        <fullName evidence="3">Uncharacterized protein</fullName>
    </submittedName>
</protein>
<dbReference type="Gene3D" id="1.10.510.10">
    <property type="entry name" value="Transferase(Phosphotransferase) domain 1"/>
    <property type="match status" value="1"/>
</dbReference>
<dbReference type="AlphaFoldDB" id="A0A934RU84"/>
<evidence type="ECO:0000313" key="3">
    <source>
        <dbReference type="EMBL" id="MBK1835513.1"/>
    </source>
</evidence>
<evidence type="ECO:0000313" key="4">
    <source>
        <dbReference type="Proteomes" id="UP000604083"/>
    </source>
</evidence>
<feature type="compositionally biased region" description="Acidic residues" evidence="1">
    <location>
        <begin position="268"/>
        <end position="288"/>
    </location>
</feature>
<keyword evidence="4" id="KW-1185">Reference proteome</keyword>
<dbReference type="InterPro" id="IPR011009">
    <property type="entry name" value="Kinase-like_dom_sf"/>
</dbReference>
<comment type="caution">
    <text evidence="3">The sequence shown here is derived from an EMBL/GenBank/DDBJ whole genome shotgun (WGS) entry which is preliminary data.</text>
</comment>
<evidence type="ECO:0000256" key="1">
    <source>
        <dbReference type="SAM" id="MobiDB-lite"/>
    </source>
</evidence>
<feature type="region of interest" description="Disordered" evidence="1">
    <location>
        <begin position="251"/>
        <end position="334"/>
    </location>
</feature>
<evidence type="ECO:0000256" key="2">
    <source>
        <dbReference type="SAM" id="Phobius"/>
    </source>
</evidence>
<dbReference type="Proteomes" id="UP000604083">
    <property type="component" value="Unassembled WGS sequence"/>
</dbReference>
<keyword evidence="2" id="KW-0812">Transmembrane</keyword>
<feature type="region of interest" description="Disordered" evidence="1">
    <location>
        <begin position="345"/>
        <end position="364"/>
    </location>
</feature>
<reference evidence="3" key="1">
    <citation type="submission" date="2021-01" db="EMBL/GenBank/DDBJ databases">
        <title>Modified the classification status of verrucomicrobia.</title>
        <authorList>
            <person name="Feng X."/>
        </authorList>
    </citation>
    <scope>NUCLEOTIDE SEQUENCE</scope>
    <source>
        <strain evidence="3">KCTC 12986</strain>
    </source>
</reference>
<keyword evidence="2" id="KW-1133">Transmembrane helix</keyword>
<feature type="transmembrane region" description="Helical" evidence="2">
    <location>
        <begin position="219"/>
        <end position="240"/>
    </location>
</feature>
<dbReference type="RefSeq" id="WP_200392951.1">
    <property type="nucleotide sequence ID" value="NZ_JAENIO010000058.1"/>
</dbReference>
<dbReference type="SUPFAM" id="SSF56112">
    <property type="entry name" value="Protein kinase-like (PK-like)"/>
    <property type="match status" value="1"/>
</dbReference>
<keyword evidence="2" id="KW-0472">Membrane</keyword>
<organism evidence="3 4">
    <name type="scientific">Roseibacillus ishigakijimensis</name>
    <dbReference type="NCBI Taxonomy" id="454146"/>
    <lineage>
        <taxon>Bacteria</taxon>
        <taxon>Pseudomonadati</taxon>
        <taxon>Verrucomicrobiota</taxon>
        <taxon>Verrucomicrobiia</taxon>
        <taxon>Verrucomicrobiales</taxon>
        <taxon>Verrucomicrobiaceae</taxon>
        <taxon>Roseibacillus</taxon>
    </lineage>
</organism>
<proteinExistence type="predicted"/>
<name>A0A934RU84_9BACT</name>
<accession>A0A934RU84</accession>
<dbReference type="EMBL" id="JAENIO010000058">
    <property type="protein sequence ID" value="MBK1835513.1"/>
    <property type="molecule type" value="Genomic_DNA"/>
</dbReference>
<sequence>MEFEIQEMRYQDAAGVVFQAVDRRSGKMVALRRFFLPEVLVARLRQENEEGQSLYERELAALREQSIPHLRRVLDGGFDDLDETPYFVTEWLAGESLAQARQDGTLQAGDRRAFEAQCGALLRSLPPESQAALALSEEEIILSRDEAGELSASFTLSPERYFTARAGGEVSEVKVAAEMAKLADCFPSALMSSGTLQSRPVASQAVPLKSAQTGSGKGVFWASVIAFPLVLLGLGLFVFFSQSRTDDSAGELVSAEKSPAEKAGPLVGEEEEPPAESVPEEAVEEEEAALAQDESGREEEDVLVARGQAVASEPSGVASPEEAASELPGAEPEQEFVATPAIAQEEDEPEPHETPGPEGAVDSAPIYSPLEADLLRDLDGQEVTIVGTPTRSAQSGGKGTLWYLDFEDDQENAFLTFRHLEATEEVAREQWDALVGQEIRARVTVQAAKQSFSRGSGVYLYLNEYSDLSLVPVTPVYSLQEVGQLSALQGEEVLFRGTFDGFVVHEEHVYLMFAEGPGVSARFVKGGPLSTRSFKEKGDSLQGQQVQVRGRVVPGPTAKISLVLEIDEEGDLAKIE</sequence>